<accession>U4LG82</accession>
<dbReference type="eggNOG" id="ENOG502QVZH">
    <property type="taxonomic scope" value="Eukaryota"/>
</dbReference>
<feature type="compositionally biased region" description="Basic and acidic residues" evidence="1">
    <location>
        <begin position="1014"/>
        <end position="1033"/>
    </location>
</feature>
<dbReference type="Proteomes" id="UP000018144">
    <property type="component" value="Unassembled WGS sequence"/>
</dbReference>
<name>U4LG82_PYROM</name>
<dbReference type="InterPro" id="IPR029063">
    <property type="entry name" value="SAM-dependent_MTases_sf"/>
</dbReference>
<feature type="region of interest" description="Disordered" evidence="1">
    <location>
        <begin position="719"/>
        <end position="754"/>
    </location>
</feature>
<feature type="compositionally biased region" description="Low complexity" evidence="1">
    <location>
        <begin position="1150"/>
        <end position="1162"/>
    </location>
</feature>
<evidence type="ECO:0000256" key="1">
    <source>
        <dbReference type="SAM" id="MobiDB-lite"/>
    </source>
</evidence>
<feature type="compositionally biased region" description="Low complexity" evidence="1">
    <location>
        <begin position="118"/>
        <end position="140"/>
    </location>
</feature>
<proteinExistence type="predicted"/>
<feature type="compositionally biased region" description="Low complexity" evidence="1">
    <location>
        <begin position="400"/>
        <end position="412"/>
    </location>
</feature>
<feature type="region of interest" description="Disordered" evidence="1">
    <location>
        <begin position="815"/>
        <end position="838"/>
    </location>
</feature>
<feature type="compositionally biased region" description="Polar residues" evidence="1">
    <location>
        <begin position="243"/>
        <end position="256"/>
    </location>
</feature>
<feature type="compositionally biased region" description="Pro residues" evidence="1">
    <location>
        <begin position="1248"/>
        <end position="1259"/>
    </location>
</feature>
<keyword evidence="3" id="KW-1185">Reference proteome</keyword>
<feature type="region of interest" description="Disordered" evidence="1">
    <location>
        <begin position="1115"/>
        <end position="1162"/>
    </location>
</feature>
<protein>
    <recommendedName>
        <fullName evidence="4">Methyltransferase type 11 domain-containing protein</fullName>
    </recommendedName>
</protein>
<evidence type="ECO:0000313" key="3">
    <source>
        <dbReference type="Proteomes" id="UP000018144"/>
    </source>
</evidence>
<feature type="region of interest" description="Disordered" evidence="1">
    <location>
        <begin position="888"/>
        <end position="907"/>
    </location>
</feature>
<feature type="compositionally biased region" description="Low complexity" evidence="1">
    <location>
        <begin position="258"/>
        <end position="279"/>
    </location>
</feature>
<feature type="compositionally biased region" description="Polar residues" evidence="1">
    <location>
        <begin position="313"/>
        <end position="322"/>
    </location>
</feature>
<reference evidence="2 3" key="1">
    <citation type="journal article" date="2013" name="PLoS Genet.">
        <title>The genome and development-dependent transcriptomes of Pyronema confluens: a window into fungal evolution.</title>
        <authorList>
            <person name="Traeger S."/>
            <person name="Altegoer F."/>
            <person name="Freitag M."/>
            <person name="Gabaldon T."/>
            <person name="Kempken F."/>
            <person name="Kumar A."/>
            <person name="Marcet-Houben M."/>
            <person name="Poggeler S."/>
            <person name="Stajich J.E."/>
            <person name="Nowrousian M."/>
        </authorList>
    </citation>
    <scope>NUCLEOTIDE SEQUENCE [LARGE SCALE GENOMIC DNA]</scope>
    <source>
        <strain evidence="3">CBS 100304</strain>
        <tissue evidence="2">Vegetative mycelium</tissue>
    </source>
</reference>
<feature type="compositionally biased region" description="Low complexity" evidence="1">
    <location>
        <begin position="205"/>
        <end position="217"/>
    </location>
</feature>
<dbReference type="OMA" id="QVGRIPQ"/>
<feature type="region of interest" description="Disordered" evidence="1">
    <location>
        <begin position="592"/>
        <end position="693"/>
    </location>
</feature>
<feature type="compositionally biased region" description="Polar residues" evidence="1">
    <location>
        <begin position="381"/>
        <end position="399"/>
    </location>
</feature>
<organism evidence="2 3">
    <name type="scientific">Pyronema omphalodes (strain CBS 100304)</name>
    <name type="common">Pyronema confluens</name>
    <dbReference type="NCBI Taxonomy" id="1076935"/>
    <lineage>
        <taxon>Eukaryota</taxon>
        <taxon>Fungi</taxon>
        <taxon>Dikarya</taxon>
        <taxon>Ascomycota</taxon>
        <taxon>Pezizomycotina</taxon>
        <taxon>Pezizomycetes</taxon>
        <taxon>Pezizales</taxon>
        <taxon>Pyronemataceae</taxon>
        <taxon>Pyronema</taxon>
    </lineage>
</organism>
<feature type="compositionally biased region" description="Basic and acidic residues" evidence="1">
    <location>
        <begin position="1115"/>
        <end position="1127"/>
    </location>
</feature>
<feature type="region of interest" description="Disordered" evidence="1">
    <location>
        <begin position="1"/>
        <end position="229"/>
    </location>
</feature>
<sequence length="1486" mass="161178">MAYQHRMAGALSTEQPRPTPRLRPKPSTNKLRSQATQSTVLPTSNLLKPPVFNRSRTDLAVPRTTNPNNAPIDHNDTSIYTRKVRKPSGLPTPAERSTTPIARPRTGPPTKDHRVFSDKSYQSPSSGGSSGTNSDKGSGTEQKRERRVLKKIPSASGSERAYTATRKNSMTSYGSTTSLSTSGSSHFGSRNTSQTSVLGITAPVTSSSSQTSLLPPSAHQRSASTPRVITQGLQVSSVYDSLTATTDNSSPTTRYTDSPFSHTTTPTSAASSVSPGPSAMLRAFSSSPRVTSKNRSGSTSSIDYTLKSGPVRESTTSTSSDATIRPHYRSKSTSNPKLSTTPKPLPSKSPKLAPSPALGSRRPTPTGIPARPTAGLGIIPSSLSRTRSKSTGSSLPTVKSTATAPSPSIPSTVHASRSIPKSIAKGLTYSSTPPLGNRRESKELPSLPLTTPVLVKPSFFMKQRTKSEDKLMLSEKVSTGLPATAPTVRRGPAAGTGYEGFGNFGKASRARSGSNGSIRGRSESTSSTSAPRDRSRSGSRSGSRASVEMDDYFVERLKPVVILGGAVIENHNIRSADMVRSGSSPATFDNKLGVFSRGASPTDNDKETVASRRARSPGRAMTPIPPINTTGYRIRPAPSPASSIESTRKSSVDDKIPKKNRWNIFQKSAPKVSSPPPAAPTTATPPPIVPQRKLQRPAHYALIDEDQQREARDLVEAMRQRRAVSNETPKSTPPANSYTHNLRKQQSSILKSTPTTSTTISKIAVIPSQFQNPVQRHKEILRLASLARSQENLAAAPKSAPLAVRPVQRVDTPLSAGASVSERSKVPPPLGRLIVPPPAPQEEFQVNWDSYGLTPTAATSEEAGNRLPLVKDFLEYDPLDLRGRRFAAPTTPMEGHTPISVNSPYDQEWPIRKESGSEPKVERRVTMFDGFGEHEEEFYNEMEGLYGITTRPVTPDTPNDIPEVLELPMAAFAAQLAGGLKRSDTMASTTSSMGSPFQYADFCSPTTFTFDLPKSPETEKSPQPEEWNEDRGPDSPTIPAAMPMRILPYSIPTLTETSASPYIGIAPTTPLPFTPPAQSVLSPTTPFSITSFIRYYGDRKESNASNVSALDRDRKFSDASNRDRKASDASFFQPMHQLDSPDLGRKQHKSTSSTDTTTSTRSRIAAEEEIKIRPWALLASRWLCFDRVLVSPADQVLRSGGRVLVVDGLGTDDWSFYCALSYPAAKVYNLTSSPPRPSLPSPGFHSPGFPPNSPLPSPGMRPANHHQISHPSLSTSFPFPKSFFNAVILRFPPPAENWTFIITECKRVLQPGGYLEVTLLDRDLRDSGNRANRAVSLVTEIMARERGGRFEGGSESEKMIRLIRKKGLVDGGRCFLGLKAVGEKEVVSPASASFPASLVGPSNQAERNSNQPDLKEIISKVGRWWYSRCYEGVITGDGQHMGRSMWMDRKLLAECQRNGTGFRMLVCCARKPEKRRPSNDAREDRI</sequence>
<gene>
    <name evidence="2" type="ORF">PCON_10218</name>
</gene>
<feature type="region of interest" description="Disordered" evidence="1">
    <location>
        <begin position="482"/>
        <end position="545"/>
    </location>
</feature>
<feature type="compositionally biased region" description="Polar residues" evidence="1">
    <location>
        <begin position="26"/>
        <end position="46"/>
    </location>
</feature>
<dbReference type="STRING" id="1076935.U4LG82"/>
<dbReference type="SUPFAM" id="SSF53335">
    <property type="entry name" value="S-adenosyl-L-methionine-dependent methyltransferases"/>
    <property type="match status" value="1"/>
</dbReference>
<dbReference type="EMBL" id="HF935554">
    <property type="protein sequence ID" value="CCX10624.1"/>
    <property type="molecule type" value="Genomic_DNA"/>
</dbReference>
<feature type="region of interest" description="Disordered" evidence="1">
    <location>
        <begin position="243"/>
        <end position="449"/>
    </location>
</feature>
<feature type="compositionally biased region" description="Pro residues" evidence="1">
    <location>
        <begin position="826"/>
        <end position="838"/>
    </location>
</feature>
<feature type="compositionally biased region" description="Polar residues" evidence="1">
    <location>
        <begin position="284"/>
        <end position="303"/>
    </location>
</feature>
<feature type="compositionally biased region" description="Low complexity" evidence="1">
    <location>
        <begin position="505"/>
        <end position="519"/>
    </location>
</feature>
<evidence type="ECO:0008006" key="4">
    <source>
        <dbReference type="Google" id="ProtNLM"/>
    </source>
</evidence>
<feature type="compositionally biased region" description="Polar residues" evidence="1">
    <location>
        <begin position="723"/>
        <end position="746"/>
    </location>
</feature>
<feature type="compositionally biased region" description="Low complexity" evidence="1">
    <location>
        <begin position="169"/>
        <end position="189"/>
    </location>
</feature>
<dbReference type="OrthoDB" id="5382952at2759"/>
<feature type="compositionally biased region" description="Low complexity" evidence="1">
    <location>
        <begin position="336"/>
        <end position="358"/>
    </location>
</feature>
<feature type="compositionally biased region" description="Pro residues" evidence="1">
    <location>
        <begin position="673"/>
        <end position="689"/>
    </location>
</feature>
<feature type="region of interest" description="Disordered" evidence="1">
    <location>
        <begin position="1010"/>
        <end position="1041"/>
    </location>
</feature>
<feature type="region of interest" description="Disordered" evidence="1">
    <location>
        <begin position="1236"/>
        <end position="1269"/>
    </location>
</feature>
<feature type="compositionally biased region" description="Basic and acidic residues" evidence="1">
    <location>
        <begin position="646"/>
        <end position="657"/>
    </location>
</feature>
<feature type="compositionally biased region" description="Polar residues" evidence="1">
    <location>
        <begin position="219"/>
        <end position="229"/>
    </location>
</feature>
<evidence type="ECO:0000313" key="2">
    <source>
        <dbReference type="EMBL" id="CCX10624.1"/>
    </source>
</evidence>